<evidence type="ECO:0000256" key="3">
    <source>
        <dbReference type="ARBA" id="ARBA00022692"/>
    </source>
</evidence>
<evidence type="ECO:0000313" key="8">
    <source>
        <dbReference type="Proteomes" id="UP000744438"/>
    </source>
</evidence>
<dbReference type="InterPro" id="IPR002994">
    <property type="entry name" value="Surf1/Shy1"/>
</dbReference>
<protein>
    <recommendedName>
        <fullName evidence="6">SURF1-like protein</fullName>
    </recommendedName>
</protein>
<keyword evidence="4 6" id="KW-1133">Transmembrane helix</keyword>
<organism evidence="7 8">
    <name type="scientific">SAR86 cluster bacterium</name>
    <dbReference type="NCBI Taxonomy" id="2030880"/>
    <lineage>
        <taxon>Bacteria</taxon>
        <taxon>Pseudomonadati</taxon>
        <taxon>Pseudomonadota</taxon>
        <taxon>Gammaproteobacteria</taxon>
        <taxon>SAR86 cluster</taxon>
    </lineage>
</organism>
<dbReference type="CDD" id="cd06662">
    <property type="entry name" value="SURF1"/>
    <property type="match status" value="1"/>
</dbReference>
<proteinExistence type="inferred from homology"/>
<keyword evidence="6" id="KW-1003">Cell membrane</keyword>
<dbReference type="Proteomes" id="UP000744438">
    <property type="component" value="Unassembled WGS sequence"/>
</dbReference>
<comment type="subcellular location">
    <subcellularLocation>
        <location evidence="6">Cell membrane</location>
        <topology evidence="6">Multi-pass membrane protein</topology>
    </subcellularLocation>
    <subcellularLocation>
        <location evidence="1">Membrane</location>
    </subcellularLocation>
</comment>
<comment type="similarity">
    <text evidence="2 6">Belongs to the SURF1 family.</text>
</comment>
<dbReference type="AlphaFoldDB" id="A0A937LFG5"/>
<keyword evidence="3 6" id="KW-0812">Transmembrane</keyword>
<dbReference type="PROSITE" id="PS50895">
    <property type="entry name" value="SURF1"/>
    <property type="match status" value="1"/>
</dbReference>
<dbReference type="PANTHER" id="PTHR23427:SF2">
    <property type="entry name" value="SURFEIT LOCUS PROTEIN 1"/>
    <property type="match status" value="1"/>
</dbReference>
<evidence type="ECO:0000256" key="2">
    <source>
        <dbReference type="ARBA" id="ARBA00007165"/>
    </source>
</evidence>
<comment type="caution">
    <text evidence="7">The sequence shown here is derived from an EMBL/GenBank/DDBJ whole genome shotgun (WGS) entry which is preliminary data.</text>
</comment>
<evidence type="ECO:0000313" key="7">
    <source>
        <dbReference type="EMBL" id="MBL6811488.1"/>
    </source>
</evidence>
<dbReference type="Pfam" id="PF02104">
    <property type="entry name" value="SURF1"/>
    <property type="match status" value="1"/>
</dbReference>
<dbReference type="GO" id="GO:0005886">
    <property type="term" value="C:plasma membrane"/>
    <property type="evidence" value="ECO:0007669"/>
    <property type="project" value="UniProtKB-SubCell"/>
</dbReference>
<evidence type="ECO:0000256" key="6">
    <source>
        <dbReference type="RuleBase" id="RU363076"/>
    </source>
</evidence>
<sequence>MKVSEYLILLIFVIVFIGSLSLCIWQIDRGYDKKALENTFSQRQSLPVETNPGELNQNLYYRNIQISGIFGKKNFFVDNKTNNGKAGYVVFSPFTLADSKKILVSRGWIGSDQRDSLPELSLPQTKLKLDGMIRPFSKDFVLEDQAKQIANNYIIQGLDKELMEDLSGYKFLPYVFELSALSNLSLEPIWRPTSLKSTRHFGYAIQWFALALVVLFGGYYLFRKKQST</sequence>
<reference evidence="7" key="1">
    <citation type="submission" date="2020-10" db="EMBL/GenBank/DDBJ databases">
        <title>Microbiome of the Black Sea water column analyzed by genome centric metagenomics.</title>
        <authorList>
            <person name="Cabello-Yeves P.J."/>
            <person name="Callieri C."/>
            <person name="Picazo A."/>
            <person name="Mehrshad M."/>
            <person name="Haro-Moreno J.M."/>
            <person name="Roda-Garcia J."/>
            <person name="Dzembekova N."/>
            <person name="Slabakova V."/>
            <person name="Slabakova N."/>
            <person name="Moncheva S."/>
            <person name="Rodriguez-Valera F."/>
        </authorList>
    </citation>
    <scope>NUCLEOTIDE SEQUENCE</scope>
    <source>
        <strain evidence="7">BS307-5m-G49</strain>
    </source>
</reference>
<dbReference type="PANTHER" id="PTHR23427">
    <property type="entry name" value="SURFEIT LOCUS PROTEIN"/>
    <property type="match status" value="1"/>
</dbReference>
<feature type="transmembrane region" description="Helical" evidence="6">
    <location>
        <begin position="6"/>
        <end position="25"/>
    </location>
</feature>
<gene>
    <name evidence="7" type="ORF">ISQ63_01235</name>
</gene>
<evidence type="ECO:0000256" key="5">
    <source>
        <dbReference type="ARBA" id="ARBA00023136"/>
    </source>
</evidence>
<dbReference type="EMBL" id="JADHQC010000003">
    <property type="protein sequence ID" value="MBL6811488.1"/>
    <property type="molecule type" value="Genomic_DNA"/>
</dbReference>
<evidence type="ECO:0000256" key="4">
    <source>
        <dbReference type="ARBA" id="ARBA00022989"/>
    </source>
</evidence>
<accession>A0A937LFG5</accession>
<evidence type="ECO:0000256" key="1">
    <source>
        <dbReference type="ARBA" id="ARBA00004370"/>
    </source>
</evidence>
<keyword evidence="5 6" id="KW-0472">Membrane</keyword>
<dbReference type="InterPro" id="IPR045214">
    <property type="entry name" value="Surf1/Surf4"/>
</dbReference>
<name>A0A937LFG5_9GAMM</name>
<feature type="transmembrane region" description="Helical" evidence="6">
    <location>
        <begin position="201"/>
        <end position="222"/>
    </location>
</feature>